<dbReference type="EMBL" id="JAAIUW010000011">
    <property type="protein sequence ID" value="KAF7810366.1"/>
    <property type="molecule type" value="Genomic_DNA"/>
</dbReference>
<proteinExistence type="predicted"/>
<gene>
    <name evidence="1" type="ORF">G2W53_037109</name>
</gene>
<reference evidence="1" key="1">
    <citation type="submission" date="2020-09" db="EMBL/GenBank/DDBJ databases">
        <title>Genome-Enabled Discovery of Anthraquinone Biosynthesis in Senna tora.</title>
        <authorList>
            <person name="Kang S.-H."/>
            <person name="Pandey R.P."/>
            <person name="Lee C.-M."/>
            <person name="Sim J.-S."/>
            <person name="Jeong J.-T."/>
            <person name="Choi B.-S."/>
            <person name="Jung M."/>
            <person name="Ginzburg D."/>
            <person name="Zhao K."/>
            <person name="Won S.Y."/>
            <person name="Oh T.-J."/>
            <person name="Yu Y."/>
            <person name="Kim N.-H."/>
            <person name="Lee O.R."/>
            <person name="Lee T.-H."/>
            <person name="Bashyal P."/>
            <person name="Kim T.-S."/>
            <person name="Lee W.-H."/>
            <person name="Kawkins C."/>
            <person name="Kim C.-K."/>
            <person name="Kim J.S."/>
            <person name="Ahn B.O."/>
            <person name="Rhee S.Y."/>
            <person name="Sohng J.K."/>
        </authorList>
    </citation>
    <scope>NUCLEOTIDE SEQUENCE</scope>
    <source>
        <tissue evidence="1">Leaf</tissue>
    </source>
</reference>
<name>A0A834W9B8_9FABA</name>
<dbReference type="AlphaFoldDB" id="A0A834W9B8"/>
<comment type="caution">
    <text evidence="1">The sequence shown here is derived from an EMBL/GenBank/DDBJ whole genome shotgun (WGS) entry which is preliminary data.</text>
</comment>
<evidence type="ECO:0000313" key="1">
    <source>
        <dbReference type="EMBL" id="KAF7810366.1"/>
    </source>
</evidence>
<dbReference type="Proteomes" id="UP000634136">
    <property type="component" value="Unassembled WGS sequence"/>
</dbReference>
<organism evidence="1 2">
    <name type="scientific">Senna tora</name>
    <dbReference type="NCBI Taxonomy" id="362788"/>
    <lineage>
        <taxon>Eukaryota</taxon>
        <taxon>Viridiplantae</taxon>
        <taxon>Streptophyta</taxon>
        <taxon>Embryophyta</taxon>
        <taxon>Tracheophyta</taxon>
        <taxon>Spermatophyta</taxon>
        <taxon>Magnoliopsida</taxon>
        <taxon>eudicotyledons</taxon>
        <taxon>Gunneridae</taxon>
        <taxon>Pentapetalae</taxon>
        <taxon>rosids</taxon>
        <taxon>fabids</taxon>
        <taxon>Fabales</taxon>
        <taxon>Fabaceae</taxon>
        <taxon>Caesalpinioideae</taxon>
        <taxon>Cassia clade</taxon>
        <taxon>Senna</taxon>
    </lineage>
</organism>
<protein>
    <submittedName>
        <fullName evidence="1">Uncharacterized protein</fullName>
    </submittedName>
</protein>
<accession>A0A834W9B8</accession>
<evidence type="ECO:0000313" key="2">
    <source>
        <dbReference type="Proteomes" id="UP000634136"/>
    </source>
</evidence>
<sequence>MWPTLPSMNCEELIKTGFVWTELGYDVVDCVVTVIVLASVSLRRPASINLHGHRPASVSLHGRCPVSMVVATVCCRRYHRHRTPLPPFLCFVTSQFLDLSKRFHSYEIILKFSGSVTMVWQKDLMEQDLSKLDVTKLKLFWKI</sequence>
<keyword evidence="2" id="KW-1185">Reference proteome</keyword>